<sequence length="117" mass="11727">MIADAACYAAEYFGGTSAADVCLIAETDRADSALCSAQTGCATCTSTSKADAAPCMWFAEGFCGSECGMIGCGSTDCPSDDYDANDEAIHEFFNGGSAAAQAYSVAGGVLATALILL</sequence>
<reference evidence="1 2" key="1">
    <citation type="journal article" date="2023" name="Commun. Biol.">
        <title>Genome analysis of Parmales, the sister group of diatoms, reveals the evolutionary specialization of diatoms from phago-mixotrophs to photoautotrophs.</title>
        <authorList>
            <person name="Ban H."/>
            <person name="Sato S."/>
            <person name="Yoshikawa S."/>
            <person name="Yamada K."/>
            <person name="Nakamura Y."/>
            <person name="Ichinomiya M."/>
            <person name="Sato N."/>
            <person name="Blanc-Mathieu R."/>
            <person name="Endo H."/>
            <person name="Kuwata A."/>
            <person name="Ogata H."/>
        </authorList>
    </citation>
    <scope>NUCLEOTIDE SEQUENCE [LARGE SCALE GENOMIC DNA]</scope>
</reference>
<proteinExistence type="predicted"/>
<protein>
    <submittedName>
        <fullName evidence="1">Uncharacterized protein</fullName>
    </submittedName>
</protein>
<organism evidence="1 2">
    <name type="scientific">Tetraparma gracilis</name>
    <dbReference type="NCBI Taxonomy" id="2962635"/>
    <lineage>
        <taxon>Eukaryota</taxon>
        <taxon>Sar</taxon>
        <taxon>Stramenopiles</taxon>
        <taxon>Ochrophyta</taxon>
        <taxon>Bolidophyceae</taxon>
        <taxon>Parmales</taxon>
        <taxon>Triparmaceae</taxon>
        <taxon>Tetraparma</taxon>
    </lineage>
</organism>
<dbReference type="EMBL" id="BRYB01001281">
    <property type="protein sequence ID" value="GMI22215.1"/>
    <property type="molecule type" value="Genomic_DNA"/>
</dbReference>
<evidence type="ECO:0000313" key="2">
    <source>
        <dbReference type="Proteomes" id="UP001165060"/>
    </source>
</evidence>
<gene>
    <name evidence="1" type="ORF">TeGR_g11863</name>
</gene>
<comment type="caution">
    <text evidence="1">The sequence shown here is derived from an EMBL/GenBank/DDBJ whole genome shotgun (WGS) entry which is preliminary data.</text>
</comment>
<accession>A0ABQ6M9Y5</accession>
<evidence type="ECO:0000313" key="1">
    <source>
        <dbReference type="EMBL" id="GMI22215.1"/>
    </source>
</evidence>
<dbReference type="Proteomes" id="UP001165060">
    <property type="component" value="Unassembled WGS sequence"/>
</dbReference>
<name>A0ABQ6M9Y5_9STRA</name>
<keyword evidence="2" id="KW-1185">Reference proteome</keyword>